<accession>A0A7Y0L6V9</accession>
<comment type="caution">
    <text evidence="2">The sequence shown here is derived from an EMBL/GenBank/DDBJ whole genome shotgun (WGS) entry which is preliminary data.</text>
</comment>
<feature type="domain" description="RNA polymerase sigma-70 region 4" evidence="1">
    <location>
        <begin position="63"/>
        <end position="103"/>
    </location>
</feature>
<dbReference type="Proteomes" id="UP000533476">
    <property type="component" value="Unassembled WGS sequence"/>
</dbReference>
<evidence type="ECO:0000259" key="1">
    <source>
        <dbReference type="Pfam" id="PF04545"/>
    </source>
</evidence>
<dbReference type="AlphaFoldDB" id="A0A7Y0L6V9"/>
<sequence length="108" mass="12328">MSTDRPQILDSGRKPEWSRFVDVLISRAVGLLICDGENREIAVLNVPHLVPRRAELGARVDGKTVLVLYYLDRRGTHEELAEVLHVSRATYFRNHRQALERLAHAVFA</sequence>
<protein>
    <submittedName>
        <fullName evidence="2">DUF1492 domain-containing protein</fullName>
    </submittedName>
</protein>
<reference evidence="2 3" key="1">
    <citation type="submission" date="2020-04" db="EMBL/GenBank/DDBJ databases">
        <authorList>
            <person name="Zhang R."/>
            <person name="Schippers A."/>
        </authorList>
    </citation>
    <scope>NUCLEOTIDE SEQUENCE [LARGE SCALE GENOMIC DNA]</scope>
    <source>
        <strain evidence="2 3">DSM 109850</strain>
    </source>
</reference>
<name>A0A7Y0L6V9_9FIRM</name>
<dbReference type="EMBL" id="JABBVZ010000085">
    <property type="protein sequence ID" value="NMP24118.1"/>
    <property type="molecule type" value="Genomic_DNA"/>
</dbReference>
<dbReference type="InterPro" id="IPR007630">
    <property type="entry name" value="RNA_pol_sigma70_r4"/>
</dbReference>
<dbReference type="SUPFAM" id="SSF88659">
    <property type="entry name" value="Sigma3 and sigma4 domains of RNA polymerase sigma factors"/>
    <property type="match status" value="1"/>
</dbReference>
<evidence type="ECO:0000313" key="3">
    <source>
        <dbReference type="Proteomes" id="UP000533476"/>
    </source>
</evidence>
<dbReference type="InterPro" id="IPR013324">
    <property type="entry name" value="RNA_pol_sigma_r3/r4-like"/>
</dbReference>
<evidence type="ECO:0000313" key="2">
    <source>
        <dbReference type="EMBL" id="NMP24118.1"/>
    </source>
</evidence>
<dbReference type="Pfam" id="PF04545">
    <property type="entry name" value="Sigma70_r4"/>
    <property type="match status" value="1"/>
</dbReference>
<organism evidence="2 3">
    <name type="scientific">Sulfobacillus harzensis</name>
    <dbReference type="NCBI Taxonomy" id="2729629"/>
    <lineage>
        <taxon>Bacteria</taxon>
        <taxon>Bacillati</taxon>
        <taxon>Bacillota</taxon>
        <taxon>Clostridia</taxon>
        <taxon>Eubacteriales</taxon>
        <taxon>Clostridiales Family XVII. Incertae Sedis</taxon>
        <taxon>Sulfobacillus</taxon>
    </lineage>
</organism>
<gene>
    <name evidence="2" type="ORF">HIJ39_17440</name>
</gene>
<keyword evidence="3" id="KW-1185">Reference proteome</keyword>
<proteinExistence type="predicted"/>